<gene>
    <name evidence="1" type="ORF">IE37_01397</name>
</gene>
<evidence type="ECO:0008006" key="3">
    <source>
        <dbReference type="Google" id="ProtNLM"/>
    </source>
</evidence>
<comment type="caution">
    <text evidence="1">The sequence shown here is derived from an EMBL/GenBank/DDBJ whole genome shotgun (WGS) entry which is preliminary data.</text>
</comment>
<dbReference type="AlphaFoldDB" id="A0A315Y3Z2"/>
<dbReference type="Proteomes" id="UP000245720">
    <property type="component" value="Unassembled WGS sequence"/>
</dbReference>
<evidence type="ECO:0000313" key="1">
    <source>
        <dbReference type="EMBL" id="PWJ13589.1"/>
    </source>
</evidence>
<dbReference type="EMBL" id="QGDI01000004">
    <property type="protein sequence ID" value="PWJ13589.1"/>
    <property type="molecule type" value="Genomic_DNA"/>
</dbReference>
<proteinExistence type="predicted"/>
<organism evidence="1 2">
    <name type="scientific">Ruminococcus flavefaciens</name>
    <dbReference type="NCBI Taxonomy" id="1265"/>
    <lineage>
        <taxon>Bacteria</taxon>
        <taxon>Bacillati</taxon>
        <taxon>Bacillota</taxon>
        <taxon>Clostridia</taxon>
        <taxon>Eubacteriales</taxon>
        <taxon>Oscillospiraceae</taxon>
        <taxon>Ruminococcus</taxon>
    </lineage>
</organism>
<accession>A0A315Y3Z2</accession>
<evidence type="ECO:0000313" key="2">
    <source>
        <dbReference type="Proteomes" id="UP000245720"/>
    </source>
</evidence>
<dbReference type="OrthoDB" id="9795585at2"/>
<reference evidence="1 2" key="1">
    <citation type="submission" date="2018-05" db="EMBL/GenBank/DDBJ databases">
        <title>The Hungate 1000. A catalogue of reference genomes from the rumen microbiome.</title>
        <authorList>
            <person name="Kelly W."/>
        </authorList>
    </citation>
    <scope>NUCLEOTIDE SEQUENCE [LARGE SCALE GENOMIC DNA]</scope>
    <source>
        <strain evidence="1 2">SAb67</strain>
    </source>
</reference>
<name>A0A315Y3Z2_RUMFL</name>
<protein>
    <recommendedName>
        <fullName evidence="3">Antitoxin Phd_YefM, type II toxin-antitoxin system</fullName>
    </recommendedName>
</protein>
<dbReference type="RefSeq" id="WP_109726189.1">
    <property type="nucleotide sequence ID" value="NZ_CACVSX010000052.1"/>
</dbReference>
<sequence>MISIKNDDFSNNYELFVKLCAMTSEPLKLVNENCQDMIVMTAEAFDRRRKMLDLREKLLGSEVDDMLNAKSEDFSRLGNIINELEKNEE</sequence>